<name>A0ABZ1YVQ2_9NOCA</name>
<dbReference type="Proteomes" id="UP001432062">
    <property type="component" value="Chromosome"/>
</dbReference>
<accession>A0ABZ1YVQ2</accession>
<dbReference type="EMBL" id="CP109441">
    <property type="protein sequence ID" value="WUV45980.1"/>
    <property type="molecule type" value="Genomic_DNA"/>
</dbReference>
<evidence type="ECO:0000313" key="2">
    <source>
        <dbReference type="Proteomes" id="UP001432062"/>
    </source>
</evidence>
<gene>
    <name evidence="1" type="ORF">OG563_44085</name>
</gene>
<keyword evidence="2" id="KW-1185">Reference proteome</keyword>
<organism evidence="1 2">
    <name type="scientific">Nocardia vinacea</name>
    <dbReference type="NCBI Taxonomy" id="96468"/>
    <lineage>
        <taxon>Bacteria</taxon>
        <taxon>Bacillati</taxon>
        <taxon>Actinomycetota</taxon>
        <taxon>Actinomycetes</taxon>
        <taxon>Mycobacteriales</taxon>
        <taxon>Nocardiaceae</taxon>
        <taxon>Nocardia</taxon>
    </lineage>
</organism>
<protein>
    <submittedName>
        <fullName evidence="1">Uncharacterized protein</fullName>
    </submittedName>
</protein>
<reference evidence="1" key="1">
    <citation type="submission" date="2022-10" db="EMBL/GenBank/DDBJ databases">
        <title>The complete genomes of actinobacterial strains from the NBC collection.</title>
        <authorList>
            <person name="Joergensen T.S."/>
            <person name="Alvarez Arevalo M."/>
            <person name="Sterndorff E.B."/>
            <person name="Faurdal D."/>
            <person name="Vuksanovic O."/>
            <person name="Mourched A.-S."/>
            <person name="Charusanti P."/>
            <person name="Shaw S."/>
            <person name="Blin K."/>
            <person name="Weber T."/>
        </authorList>
    </citation>
    <scope>NUCLEOTIDE SEQUENCE</scope>
    <source>
        <strain evidence="1">NBC_01482</strain>
    </source>
</reference>
<evidence type="ECO:0000313" key="1">
    <source>
        <dbReference type="EMBL" id="WUV45980.1"/>
    </source>
</evidence>
<proteinExistence type="predicted"/>
<dbReference type="RefSeq" id="WP_329409492.1">
    <property type="nucleotide sequence ID" value="NZ_CP109441.1"/>
</dbReference>
<sequence length="42" mass="4427">MLAQITALIVLLTTLPYGMWLVCAVGKLHADPGAENTGQGCR</sequence>